<name>A0A1V6M097_9BACT</name>
<proteinExistence type="predicted"/>
<gene>
    <name evidence="2" type="ORF">BIY37_06375</name>
</gene>
<keyword evidence="3" id="KW-1185">Reference proteome</keyword>
<accession>A0A1V6M097</accession>
<comment type="caution">
    <text evidence="2">The sequence shown here is derived from an EMBL/GenBank/DDBJ whole genome shotgun (WGS) entry which is preliminary data.</text>
</comment>
<dbReference type="EMBL" id="MJUW02000073">
    <property type="protein sequence ID" value="OQD45821.1"/>
    <property type="molecule type" value="Genomic_DNA"/>
</dbReference>
<keyword evidence="1" id="KW-1133">Transmembrane helix</keyword>
<organism evidence="2 3">
    <name type="scientific">Candidatus Brocadia sapporoensis</name>
    <dbReference type="NCBI Taxonomy" id="392547"/>
    <lineage>
        <taxon>Bacteria</taxon>
        <taxon>Pseudomonadati</taxon>
        <taxon>Planctomycetota</taxon>
        <taxon>Candidatus Brocadiia</taxon>
        <taxon>Candidatus Brocadiales</taxon>
        <taxon>Candidatus Brocadiaceae</taxon>
        <taxon>Candidatus Brocadia</taxon>
    </lineage>
</organism>
<feature type="transmembrane region" description="Helical" evidence="1">
    <location>
        <begin position="24"/>
        <end position="45"/>
    </location>
</feature>
<evidence type="ECO:0000313" key="2">
    <source>
        <dbReference type="EMBL" id="OQD45821.1"/>
    </source>
</evidence>
<feature type="transmembrane region" description="Helical" evidence="1">
    <location>
        <begin position="65"/>
        <end position="88"/>
    </location>
</feature>
<sequence length="95" mass="10939">MLQNNFYNLTGARSRKMGTMKQKLKSFIITIMVMLISLIAIYAFRRVSHAIEMIRGPELIWKCCAIWIKCIILTQTVLVIGGLFLFMIRKPKGTT</sequence>
<reference evidence="2 3" key="1">
    <citation type="journal article" date="2016" name="Genome Announc.">
        <title>Draft Genome Sequence of the Anaerobic Ammonium-Oxidizing Bacterium 'Candidatus Brocadia sp. 40'.</title>
        <authorList>
            <person name="Ali M."/>
            <person name="Haroon M.F."/>
            <person name="Narita Y."/>
            <person name="Zhang L."/>
            <person name="Rangel Shaw D."/>
            <person name="Okabe S."/>
            <person name="Saikaly P.E."/>
        </authorList>
    </citation>
    <scope>NUCLEOTIDE SEQUENCE [LARGE SCALE GENOMIC DNA]</scope>
    <source>
        <strain evidence="2 3">40</strain>
    </source>
</reference>
<protein>
    <submittedName>
        <fullName evidence="2">Uncharacterized protein</fullName>
    </submittedName>
</protein>
<evidence type="ECO:0000313" key="3">
    <source>
        <dbReference type="Proteomes" id="UP000242219"/>
    </source>
</evidence>
<evidence type="ECO:0000256" key="1">
    <source>
        <dbReference type="SAM" id="Phobius"/>
    </source>
</evidence>
<keyword evidence="1" id="KW-0472">Membrane</keyword>
<dbReference type="AlphaFoldDB" id="A0A1V6M097"/>
<keyword evidence="1" id="KW-0812">Transmembrane</keyword>
<dbReference type="Proteomes" id="UP000242219">
    <property type="component" value="Unassembled WGS sequence"/>
</dbReference>